<reference evidence="1 2" key="1">
    <citation type="submission" date="2021-09" db="EMBL/GenBank/DDBJ databases">
        <title>Genomic insights and catalytic innovation underlie evolution of tropane alkaloids biosynthesis.</title>
        <authorList>
            <person name="Wang Y.-J."/>
            <person name="Tian T."/>
            <person name="Huang J.-P."/>
            <person name="Huang S.-X."/>
        </authorList>
    </citation>
    <scope>NUCLEOTIDE SEQUENCE [LARGE SCALE GENOMIC DNA]</scope>
    <source>
        <strain evidence="1">KIB-2018</strain>
        <tissue evidence="1">Leaf</tissue>
    </source>
</reference>
<evidence type="ECO:0000313" key="1">
    <source>
        <dbReference type="EMBL" id="KAJ8750683.1"/>
    </source>
</evidence>
<dbReference type="AlphaFoldDB" id="A0AAV8SF59"/>
<proteinExistence type="predicted"/>
<name>A0AAV8SF59_9ROSI</name>
<protein>
    <submittedName>
        <fullName evidence="1">Uncharacterized protein</fullName>
    </submittedName>
</protein>
<gene>
    <name evidence="1" type="ORF">K2173_015864</name>
</gene>
<dbReference type="EMBL" id="JAIWQS010000011">
    <property type="protein sequence ID" value="KAJ8750683.1"/>
    <property type="molecule type" value="Genomic_DNA"/>
</dbReference>
<accession>A0AAV8SF59</accession>
<comment type="caution">
    <text evidence="1">The sequence shown here is derived from an EMBL/GenBank/DDBJ whole genome shotgun (WGS) entry which is preliminary data.</text>
</comment>
<sequence length="144" mass="15765">MGSVDGVQRIIKPNYQTLSIHRCLIANVAVLDWQSVDCPRLFSTGKGSTAHDSVVEGSCVNFDRIKIESSRIFFSSHQVTSLLPTVENAGGRTRYHALHLLTGKGLYIGVKADPQQAMGRGLRKKRPSGRFVDSIMYATSLDAS</sequence>
<keyword evidence="2" id="KW-1185">Reference proteome</keyword>
<dbReference type="Proteomes" id="UP001159364">
    <property type="component" value="Linkage Group LG11"/>
</dbReference>
<evidence type="ECO:0000313" key="2">
    <source>
        <dbReference type="Proteomes" id="UP001159364"/>
    </source>
</evidence>
<organism evidence="1 2">
    <name type="scientific">Erythroxylum novogranatense</name>
    <dbReference type="NCBI Taxonomy" id="1862640"/>
    <lineage>
        <taxon>Eukaryota</taxon>
        <taxon>Viridiplantae</taxon>
        <taxon>Streptophyta</taxon>
        <taxon>Embryophyta</taxon>
        <taxon>Tracheophyta</taxon>
        <taxon>Spermatophyta</taxon>
        <taxon>Magnoliopsida</taxon>
        <taxon>eudicotyledons</taxon>
        <taxon>Gunneridae</taxon>
        <taxon>Pentapetalae</taxon>
        <taxon>rosids</taxon>
        <taxon>fabids</taxon>
        <taxon>Malpighiales</taxon>
        <taxon>Erythroxylaceae</taxon>
        <taxon>Erythroxylum</taxon>
    </lineage>
</organism>